<evidence type="ECO:0000256" key="1">
    <source>
        <dbReference type="SAM" id="Phobius"/>
    </source>
</evidence>
<name>A0A1F5SUP5_9BACT</name>
<accession>A0A1F5SUP5</accession>
<proteinExistence type="predicted"/>
<keyword evidence="1" id="KW-0472">Membrane</keyword>
<dbReference type="Proteomes" id="UP000176915">
    <property type="component" value="Unassembled WGS sequence"/>
</dbReference>
<evidence type="ECO:0000313" key="3">
    <source>
        <dbReference type="Proteomes" id="UP000176915"/>
    </source>
</evidence>
<reference evidence="2 3" key="1">
    <citation type="journal article" date="2016" name="Nat. Commun.">
        <title>Thousands of microbial genomes shed light on interconnected biogeochemical processes in an aquifer system.</title>
        <authorList>
            <person name="Anantharaman K."/>
            <person name="Brown C.T."/>
            <person name="Hug L.A."/>
            <person name="Sharon I."/>
            <person name="Castelle C.J."/>
            <person name="Probst A.J."/>
            <person name="Thomas B.C."/>
            <person name="Singh A."/>
            <person name="Wilkins M.J."/>
            <person name="Karaoz U."/>
            <person name="Brodie E.L."/>
            <person name="Williams K.H."/>
            <person name="Hubbard S.S."/>
            <person name="Banfield J.F."/>
        </authorList>
    </citation>
    <scope>NUCLEOTIDE SEQUENCE [LARGE SCALE GENOMIC DNA]</scope>
</reference>
<gene>
    <name evidence="2" type="ORF">A3H09_03775</name>
</gene>
<dbReference type="EMBL" id="MFFY01000050">
    <property type="protein sequence ID" value="OGF30458.1"/>
    <property type="molecule type" value="Genomic_DNA"/>
</dbReference>
<comment type="caution">
    <text evidence="2">The sequence shown here is derived from an EMBL/GenBank/DDBJ whole genome shotgun (WGS) entry which is preliminary data.</text>
</comment>
<protein>
    <recommendedName>
        <fullName evidence="4">Prepilin-type N-terminal cleavage/methylation domain-containing protein</fullName>
    </recommendedName>
</protein>
<evidence type="ECO:0000313" key="2">
    <source>
        <dbReference type="EMBL" id="OGF30458.1"/>
    </source>
</evidence>
<keyword evidence="1" id="KW-1133">Transmembrane helix</keyword>
<dbReference type="Pfam" id="PF07963">
    <property type="entry name" value="N_methyl"/>
    <property type="match status" value="1"/>
</dbReference>
<evidence type="ECO:0008006" key="4">
    <source>
        <dbReference type="Google" id="ProtNLM"/>
    </source>
</evidence>
<dbReference type="NCBIfam" id="TIGR02532">
    <property type="entry name" value="IV_pilin_GFxxxE"/>
    <property type="match status" value="1"/>
</dbReference>
<sequence length="209" mass="23537">MNNKMPINIVKFKKDRGGFTLMEILVVLSIFIILIVMGTDLMIKGLVSSAFIYEQAEAVQNGRNAADSLVKEIRKANRAETGDYLLDTVMPQQLVLYSDINSDNFTEKVNYFLDNQTLKRGVIMATGTPIQYPAVNETITSLANYINNQTEAIFTYYDKNGQPIANPAANKQNIRLINLFIKINVTPDRAPQDFILNADVQIRNLKDNL</sequence>
<feature type="transmembrane region" description="Helical" evidence="1">
    <location>
        <begin position="21"/>
        <end position="43"/>
    </location>
</feature>
<organism evidence="2 3">
    <name type="scientific">Candidatus Falkowbacteria bacterium RIFCSPLOWO2_12_FULL_45_13</name>
    <dbReference type="NCBI Taxonomy" id="1797991"/>
    <lineage>
        <taxon>Bacteria</taxon>
        <taxon>Candidatus Falkowiibacteriota</taxon>
    </lineage>
</organism>
<dbReference type="AlphaFoldDB" id="A0A1F5SUP5"/>
<keyword evidence="1" id="KW-0812">Transmembrane</keyword>
<dbReference type="InterPro" id="IPR012902">
    <property type="entry name" value="N_methyl_site"/>
</dbReference>